<dbReference type="GO" id="GO:0005524">
    <property type="term" value="F:ATP binding"/>
    <property type="evidence" value="ECO:0007669"/>
    <property type="project" value="UniProtKB-KW"/>
</dbReference>
<dbReference type="AlphaFoldDB" id="A0A9P3LA17"/>
<dbReference type="GO" id="GO:0042626">
    <property type="term" value="F:ATPase-coupled transmembrane transporter activity"/>
    <property type="evidence" value="ECO:0007669"/>
    <property type="project" value="TreeGrafter"/>
</dbReference>
<dbReference type="SUPFAM" id="SSF52540">
    <property type="entry name" value="P-loop containing nucleoside triphosphate hydrolases"/>
    <property type="match status" value="1"/>
</dbReference>
<feature type="region of interest" description="Disordered" evidence="3">
    <location>
        <begin position="386"/>
        <end position="407"/>
    </location>
</feature>
<reference evidence="5 6" key="1">
    <citation type="submission" date="2021-08" db="EMBL/GenBank/DDBJ databases">
        <title>Draft Genome Sequence of Phanerochaete sordida strain YK-624.</title>
        <authorList>
            <person name="Mori T."/>
            <person name="Dohra H."/>
            <person name="Suzuki T."/>
            <person name="Kawagishi H."/>
            <person name="Hirai H."/>
        </authorList>
    </citation>
    <scope>NUCLEOTIDE SEQUENCE [LARGE SCALE GENOMIC DNA]</scope>
    <source>
        <strain evidence="5 6">YK-624</strain>
    </source>
</reference>
<organism evidence="5 6">
    <name type="scientific">Phanerochaete sordida</name>
    <dbReference type="NCBI Taxonomy" id="48140"/>
    <lineage>
        <taxon>Eukaryota</taxon>
        <taxon>Fungi</taxon>
        <taxon>Dikarya</taxon>
        <taxon>Basidiomycota</taxon>
        <taxon>Agaricomycotina</taxon>
        <taxon>Agaricomycetes</taxon>
        <taxon>Polyporales</taxon>
        <taxon>Phanerochaetaceae</taxon>
        <taxon>Phanerochaete</taxon>
    </lineage>
</organism>
<sequence>MEKPEHVAQDSTLLGGPLPPSLSAVQSGMWRVVTERNSAGGKVLSFWDPCLAYLRSMCDLQYALYFLSDVYRAGPGIFALYVASNFLSGIDTGIRLYHTNRVLAEVEQAISTKKVNLDRILRTLAWSIFLELISATWQCLRSYADRTLAARVDLLCKVREMKAELRADLLSAQKPPNGRNYVPPSMRDNMLAHIFGMFDALSSLTSELILLLNLVKNQQHGYVFVILCLASPVLRRYTAGSAPLQNMIYYVTDSSYRRALAFYELALSHTARAEVISSGLQEYILAEHEKAIKGSGPMKSWQDAMPCEGSDPQLLSRCLLTLLEEIPLLFYILQVARNPSQDFSLTFLATLQQTTRNMAYTFYSISWSHSTLWAAVARAKALYAEPEPDSDNELHSGDAPYPPPDADPTEGMAIELQNVSYTYPGAPTPVLRAVSLTIAPSALVVVVGANGSGKTTLVRLLARHLAPGAGTLRVDGRAAHAYRARDLHAATALLAQEHALHAGLGVGENIALGDARAAHDTARVREAAGLGGADALVRGLPHGLAEDVVPVHTCVSMLAGGTGGGGALAEYRRGVERPRGLSGGEKQRLAASRTFMRLLGGRVRLLVVDEPSSALDPAAEHALFERLRAMRAGKTMVFVTHRFQHLTRHADLILCMKDGELVETGTHTELMARDGEYSKLYGIQARAFAGEDQSARA</sequence>
<dbReference type="PROSITE" id="PS50893">
    <property type="entry name" value="ABC_TRANSPORTER_2"/>
    <property type="match status" value="1"/>
</dbReference>
<feature type="domain" description="ABC transporter" evidence="4">
    <location>
        <begin position="414"/>
        <end position="683"/>
    </location>
</feature>
<dbReference type="InterPro" id="IPR003593">
    <property type="entry name" value="AAA+_ATPase"/>
</dbReference>
<name>A0A9P3LA17_9APHY</name>
<dbReference type="SMART" id="SM00382">
    <property type="entry name" value="AAA"/>
    <property type="match status" value="1"/>
</dbReference>
<accession>A0A9P3LA17</accession>
<dbReference type="InterPro" id="IPR027417">
    <property type="entry name" value="P-loop_NTPase"/>
</dbReference>
<gene>
    <name evidence="5" type="ORF">PsYK624_031820</name>
</gene>
<keyword evidence="2 5" id="KW-0067">ATP-binding</keyword>
<feature type="region of interest" description="Disordered" evidence="3">
    <location>
        <begin position="1"/>
        <end position="20"/>
    </location>
</feature>
<proteinExistence type="predicted"/>
<evidence type="ECO:0000313" key="5">
    <source>
        <dbReference type="EMBL" id="GJE87099.1"/>
    </source>
</evidence>
<dbReference type="PANTHER" id="PTHR24221:SF503">
    <property type="entry name" value="MITOCHONDRIAL POTASSIUM CHANNEL ATP-BINDING SUBUNIT"/>
    <property type="match status" value="1"/>
</dbReference>
<dbReference type="InterPro" id="IPR039421">
    <property type="entry name" value="Type_1_exporter"/>
</dbReference>
<dbReference type="GO" id="GO:0016887">
    <property type="term" value="F:ATP hydrolysis activity"/>
    <property type="evidence" value="ECO:0007669"/>
    <property type="project" value="InterPro"/>
</dbReference>
<dbReference type="EMBL" id="BPQB01000005">
    <property type="protein sequence ID" value="GJE87099.1"/>
    <property type="molecule type" value="Genomic_DNA"/>
</dbReference>
<dbReference type="InterPro" id="IPR003439">
    <property type="entry name" value="ABC_transporter-like_ATP-bd"/>
</dbReference>
<evidence type="ECO:0000256" key="3">
    <source>
        <dbReference type="SAM" id="MobiDB-lite"/>
    </source>
</evidence>
<keyword evidence="1" id="KW-0547">Nucleotide-binding</keyword>
<dbReference type="Gene3D" id="3.40.50.300">
    <property type="entry name" value="P-loop containing nucleotide triphosphate hydrolases"/>
    <property type="match status" value="1"/>
</dbReference>
<dbReference type="OrthoDB" id="2800651at2759"/>
<keyword evidence="6" id="KW-1185">Reference proteome</keyword>
<evidence type="ECO:0000259" key="4">
    <source>
        <dbReference type="PROSITE" id="PS50893"/>
    </source>
</evidence>
<dbReference type="Proteomes" id="UP000703269">
    <property type="component" value="Unassembled WGS sequence"/>
</dbReference>
<evidence type="ECO:0000256" key="1">
    <source>
        <dbReference type="ARBA" id="ARBA00022741"/>
    </source>
</evidence>
<dbReference type="Pfam" id="PF00005">
    <property type="entry name" value="ABC_tran"/>
    <property type="match status" value="1"/>
</dbReference>
<evidence type="ECO:0000313" key="6">
    <source>
        <dbReference type="Proteomes" id="UP000703269"/>
    </source>
</evidence>
<protein>
    <submittedName>
        <fullName evidence="5">Lipid A export ATP-binding/permease protein MsbA</fullName>
    </submittedName>
</protein>
<dbReference type="PANTHER" id="PTHR24221">
    <property type="entry name" value="ATP-BINDING CASSETTE SUB-FAMILY B"/>
    <property type="match status" value="1"/>
</dbReference>
<evidence type="ECO:0000256" key="2">
    <source>
        <dbReference type="ARBA" id="ARBA00022840"/>
    </source>
</evidence>
<comment type="caution">
    <text evidence="5">The sequence shown here is derived from an EMBL/GenBank/DDBJ whole genome shotgun (WGS) entry which is preliminary data.</text>
</comment>
<dbReference type="GO" id="GO:0016020">
    <property type="term" value="C:membrane"/>
    <property type="evidence" value="ECO:0007669"/>
    <property type="project" value="TreeGrafter"/>
</dbReference>